<dbReference type="PANTHER" id="PTHR38479:SF2">
    <property type="entry name" value="WINGED HELIX DNA-BINDING DOMAIN-CONTAINING PROTEIN"/>
    <property type="match status" value="1"/>
</dbReference>
<keyword evidence="1" id="KW-0238">DNA-binding</keyword>
<reference evidence="1 2" key="1">
    <citation type="submission" date="2019-07" db="EMBL/GenBank/DDBJ databases">
        <authorList>
            <person name="Zhou L.-Y."/>
        </authorList>
    </citation>
    <scope>NUCLEOTIDE SEQUENCE [LARGE SCALE GENOMIC DNA]</scope>
    <source>
        <strain evidence="1 2">YIM 101269</strain>
    </source>
</reference>
<evidence type="ECO:0000313" key="1">
    <source>
        <dbReference type="EMBL" id="TRY18546.1"/>
    </source>
</evidence>
<gene>
    <name evidence="1" type="ORF">FOJ82_05300</name>
</gene>
<evidence type="ECO:0000313" key="2">
    <source>
        <dbReference type="Proteomes" id="UP000317638"/>
    </source>
</evidence>
<dbReference type="Pfam" id="PF06224">
    <property type="entry name" value="AlkZ-like"/>
    <property type="match status" value="1"/>
</dbReference>
<dbReference type="GO" id="GO:0003677">
    <property type="term" value="F:DNA binding"/>
    <property type="evidence" value="ECO:0007669"/>
    <property type="project" value="UniProtKB-KW"/>
</dbReference>
<dbReference type="OrthoDB" id="9148135at2"/>
<organism evidence="1 2">
    <name type="scientific">Tessaracoccus rhinocerotis</name>
    <dbReference type="NCBI Taxonomy" id="1689449"/>
    <lineage>
        <taxon>Bacteria</taxon>
        <taxon>Bacillati</taxon>
        <taxon>Actinomycetota</taxon>
        <taxon>Actinomycetes</taxon>
        <taxon>Propionibacteriales</taxon>
        <taxon>Propionibacteriaceae</taxon>
        <taxon>Tessaracoccus</taxon>
    </lineage>
</organism>
<keyword evidence="2" id="KW-1185">Reference proteome</keyword>
<dbReference type="InterPro" id="IPR009351">
    <property type="entry name" value="AlkZ-like"/>
</dbReference>
<proteinExistence type="predicted"/>
<dbReference type="Proteomes" id="UP000317638">
    <property type="component" value="Unassembled WGS sequence"/>
</dbReference>
<sequence length="448" mass="48487">MTSVRKIRYMTAISDDAPPAKTSPAANVSRSRTVISPAARLAAVFWVTGQVWQTPATAWGGPRQRDSVAQGGWRTGGVPFLWLGTPMTDKLLGRARLVAQGLLTRPHADPLAVVTAQGAMQGQDLPGVIASTALRTPSNSVSAVTDAMDAGLVVRGYPMRGTLLLLPAADASWMGQLCAAPALRAARSRQHQLGLDDARMARAREVAFEALSRSPQGLSRADLFALWEADGQPTKGGPGYHLLARMISETFLFFGPWNGQDQNVVLAEGWVPVGSGLEGRFNGDRIAAAAELLRRYLCSHGPATIRDFGWWTKLTLREARAALDLVADEFEEGNEADPTYWRPGLRDEVAALGDAVANPLLLPGFDEFILGYQDRLFAMSAEEHQRLVPGNNGVFGRSLVVDGVVLGVWKRGGRPSNRQLELTEFSPVPDDLRPQLARLFDAFPFVSD</sequence>
<comment type="caution">
    <text evidence="1">The sequence shown here is derived from an EMBL/GenBank/DDBJ whole genome shotgun (WGS) entry which is preliminary data.</text>
</comment>
<name>A0A553K1G4_9ACTN</name>
<dbReference type="EMBL" id="VKKG01000002">
    <property type="protein sequence ID" value="TRY18546.1"/>
    <property type="molecule type" value="Genomic_DNA"/>
</dbReference>
<protein>
    <submittedName>
        <fullName evidence="1">Winged helix DNA-binding domain-containing protein</fullName>
    </submittedName>
</protein>
<dbReference type="PANTHER" id="PTHR38479">
    <property type="entry name" value="LMO0824 PROTEIN"/>
    <property type="match status" value="1"/>
</dbReference>
<accession>A0A553K1G4</accession>
<dbReference type="AlphaFoldDB" id="A0A553K1G4"/>